<organism evidence="2 3">
    <name type="scientific">Salinirubrum litoreum</name>
    <dbReference type="NCBI Taxonomy" id="1126234"/>
    <lineage>
        <taxon>Archaea</taxon>
        <taxon>Methanobacteriati</taxon>
        <taxon>Methanobacteriota</taxon>
        <taxon>Stenosarchaea group</taxon>
        <taxon>Halobacteria</taxon>
        <taxon>Halobacteriales</taxon>
        <taxon>Haloferacaceae</taxon>
        <taxon>Salinirubrum</taxon>
    </lineage>
</organism>
<proteinExistence type="predicted"/>
<keyword evidence="1" id="KW-0472">Membrane</keyword>
<comment type="caution">
    <text evidence="2">The sequence shown here is derived from an EMBL/GenBank/DDBJ whole genome shotgun (WGS) entry which is preliminary data.</text>
</comment>
<keyword evidence="3" id="KW-1185">Reference proteome</keyword>
<feature type="transmembrane region" description="Helical" evidence="1">
    <location>
        <begin position="56"/>
        <end position="85"/>
    </location>
</feature>
<gene>
    <name evidence="2" type="ORF">ACFPJ5_05600</name>
</gene>
<reference evidence="2 3" key="1">
    <citation type="journal article" date="2019" name="Int. J. Syst. Evol. Microbiol.">
        <title>The Global Catalogue of Microorganisms (GCM) 10K type strain sequencing project: providing services to taxonomists for standard genome sequencing and annotation.</title>
        <authorList>
            <consortium name="The Broad Institute Genomics Platform"/>
            <consortium name="The Broad Institute Genome Sequencing Center for Infectious Disease"/>
            <person name="Wu L."/>
            <person name="Ma J."/>
        </authorList>
    </citation>
    <scope>NUCLEOTIDE SEQUENCE [LARGE SCALE GENOMIC DNA]</scope>
    <source>
        <strain evidence="2 3">CGMCC 1.12237</strain>
    </source>
</reference>
<dbReference type="EMBL" id="JBHSKX010000001">
    <property type="protein sequence ID" value="MFC5366406.1"/>
    <property type="molecule type" value="Genomic_DNA"/>
</dbReference>
<protein>
    <submittedName>
        <fullName evidence="2">Metal-dependent hydrolase</fullName>
    </submittedName>
</protein>
<name>A0ABD5R8S6_9EURY</name>
<dbReference type="AlphaFoldDB" id="A0ABD5R8S6"/>
<keyword evidence="2" id="KW-0378">Hydrolase</keyword>
<sequence>MMATTHAAVGLLLATPVALVAPELAIPAAVGGLAGGLFPDLDLFVGTHRKTLHYPAYYWLLAVPAVAVAGLAPSALTVAGALFLLAAAVHSVSDVFGAGLETRPWEATSERAVYLHPQSRWLRPRRVIRYDGAPEDLATAAVLAVPGLLLFDSRIRLVVAVGLVVSAVYVAVRKRLPESVLEWLQ</sequence>
<evidence type="ECO:0000313" key="3">
    <source>
        <dbReference type="Proteomes" id="UP001596201"/>
    </source>
</evidence>
<feature type="transmembrane region" description="Helical" evidence="1">
    <location>
        <begin position="155"/>
        <end position="172"/>
    </location>
</feature>
<keyword evidence="1" id="KW-1133">Transmembrane helix</keyword>
<keyword evidence="1" id="KW-0812">Transmembrane</keyword>
<dbReference type="GO" id="GO:0016787">
    <property type="term" value="F:hydrolase activity"/>
    <property type="evidence" value="ECO:0007669"/>
    <property type="project" value="UniProtKB-KW"/>
</dbReference>
<dbReference type="RefSeq" id="WP_227228247.1">
    <property type="nucleotide sequence ID" value="NZ_JAJCVJ010000001.1"/>
</dbReference>
<evidence type="ECO:0000313" key="2">
    <source>
        <dbReference type="EMBL" id="MFC5366406.1"/>
    </source>
</evidence>
<dbReference type="Proteomes" id="UP001596201">
    <property type="component" value="Unassembled WGS sequence"/>
</dbReference>
<accession>A0ABD5R8S6</accession>
<evidence type="ECO:0000256" key="1">
    <source>
        <dbReference type="SAM" id="Phobius"/>
    </source>
</evidence>